<feature type="chain" id="PRO_5047334829" evidence="2">
    <location>
        <begin position="25"/>
        <end position="290"/>
    </location>
</feature>
<keyword evidence="4" id="KW-1185">Reference proteome</keyword>
<evidence type="ECO:0000313" key="3">
    <source>
        <dbReference type="EMBL" id="MDK9556546.1"/>
    </source>
</evidence>
<gene>
    <name evidence="3" type="ORF">QQF73_02825</name>
</gene>
<feature type="signal peptide" evidence="2">
    <location>
        <begin position="1"/>
        <end position="24"/>
    </location>
</feature>
<protein>
    <submittedName>
        <fullName evidence="3">Uncharacterized protein</fullName>
    </submittedName>
</protein>
<organism evidence="3 4">
    <name type="scientific">Marinobacter albus</name>
    <dbReference type="NCBI Taxonomy" id="3030833"/>
    <lineage>
        <taxon>Bacteria</taxon>
        <taxon>Pseudomonadati</taxon>
        <taxon>Pseudomonadota</taxon>
        <taxon>Gammaproteobacteria</taxon>
        <taxon>Pseudomonadales</taxon>
        <taxon>Marinobacteraceae</taxon>
        <taxon>Marinobacter</taxon>
    </lineage>
</organism>
<dbReference type="PROSITE" id="PS51257">
    <property type="entry name" value="PROKAR_LIPOPROTEIN"/>
    <property type="match status" value="1"/>
</dbReference>
<keyword evidence="1" id="KW-0175">Coiled coil</keyword>
<evidence type="ECO:0000256" key="1">
    <source>
        <dbReference type="SAM" id="Coils"/>
    </source>
</evidence>
<proteinExistence type="predicted"/>
<dbReference type="EMBL" id="JASSQD010000001">
    <property type="protein sequence ID" value="MDK9556546.1"/>
    <property type="molecule type" value="Genomic_DNA"/>
</dbReference>
<sequence length="290" mass="32842">MIRSQLRGLAAALMLALLAGCSNPETPQEVAEAFWQSVVENDADDVAEFSTLADAAQFDGFGMDWQGVSIGWGRVVIDGSSATVETRFLSAGDGEEAGRKVLTFLERRDDEWRVDYERTHRVVTERSMFDGVIGTLNDLRDRLSDSINRSSDSMGDRLDEMARELEALSAEAEKRSREALEEYGEKLQKHIEELTESIEEALKDRPDASPRDRELLEASRQDLSTQGERLDEPDLRAFAESSRAVTQTRFRLAEVDQARFEDYQDDWQEWIEEIEEDLSDLMEEMTAGQG</sequence>
<comment type="caution">
    <text evidence="3">The sequence shown here is derived from an EMBL/GenBank/DDBJ whole genome shotgun (WGS) entry which is preliminary data.</text>
</comment>
<keyword evidence="2" id="KW-0732">Signal</keyword>
<accession>A0ABT7H858</accession>
<reference evidence="3 4" key="1">
    <citation type="submission" date="2023-05" db="EMBL/GenBank/DDBJ databases">
        <title>Marinobacter albus sp. nov., a marine bacterium isolated from sand in a coastal intertidal zone of huludao.</title>
        <authorList>
            <person name="Deng T."/>
        </authorList>
    </citation>
    <scope>NUCLEOTIDE SEQUENCE [LARGE SCALE GENOMIC DNA]</scope>
    <source>
        <strain evidence="3 4">M216</strain>
    </source>
</reference>
<dbReference type="RefSeq" id="WP_285367169.1">
    <property type="nucleotide sequence ID" value="NZ_JASSQD010000001.1"/>
</dbReference>
<feature type="coiled-coil region" evidence="1">
    <location>
        <begin position="151"/>
        <end position="204"/>
    </location>
</feature>
<evidence type="ECO:0000313" key="4">
    <source>
        <dbReference type="Proteomes" id="UP001223547"/>
    </source>
</evidence>
<dbReference type="SUPFAM" id="SSF58113">
    <property type="entry name" value="Apolipoprotein A-I"/>
    <property type="match status" value="1"/>
</dbReference>
<name>A0ABT7H858_9GAMM</name>
<dbReference type="Proteomes" id="UP001223547">
    <property type="component" value="Unassembled WGS sequence"/>
</dbReference>
<evidence type="ECO:0000256" key="2">
    <source>
        <dbReference type="SAM" id="SignalP"/>
    </source>
</evidence>